<sequence length="276" mass="29706">MYRNKNLPVIVCKVTLTCLQTWEPFFKLQSPKFKHCLTAAKRTSSTTGGTSAHSLDIFLRAPFRCPLCDTSCSCHISCASSAMSIPSQTAARSCRTLLRQSPSLRFSSSTCFPQCKRTTPAAVGTRRWQSTEAPMAAPTNPKITQIVDQISQLTLLETADLVSSLKSRLNIPDLPIGGFAAGPAAGGAAPAAAVEEEEAAPAAQEKTLFNLKLESFDAASKPKVIKEIKSLLSLSLVDSKKFVEGAPKVMKESVPKEEAEKIVKTMKDLGAKVVME</sequence>
<evidence type="ECO:0000256" key="2">
    <source>
        <dbReference type="ARBA" id="ARBA00022980"/>
    </source>
</evidence>
<dbReference type="InterPro" id="IPR014719">
    <property type="entry name" value="Ribosomal_bL12_C/ClpS-like"/>
</dbReference>
<dbReference type="VEuPathDB" id="FungiDB:I7I53_01695"/>
<dbReference type="SUPFAM" id="SSF48300">
    <property type="entry name" value="Ribosomal protein L7/12, oligomerisation (N-terminal) domain"/>
    <property type="match status" value="1"/>
</dbReference>
<dbReference type="Pfam" id="PF16320">
    <property type="entry name" value="Ribosomal_L12_N"/>
    <property type="match status" value="1"/>
</dbReference>
<dbReference type="PANTHER" id="PTHR45987:SF4">
    <property type="entry name" value="LARGE RIBOSOMAL SUBUNIT PROTEIN BL12M"/>
    <property type="match status" value="1"/>
</dbReference>
<comment type="similarity">
    <text evidence="1">Belongs to the bacterial ribosomal protein bL12 family.</text>
</comment>
<evidence type="ECO:0000313" key="7">
    <source>
        <dbReference type="Proteomes" id="UP000663419"/>
    </source>
</evidence>
<dbReference type="Proteomes" id="UP000663419">
    <property type="component" value="Chromosome 3"/>
</dbReference>
<evidence type="ECO:0000256" key="3">
    <source>
        <dbReference type="ARBA" id="ARBA00023274"/>
    </source>
</evidence>
<dbReference type="InterPro" id="IPR036235">
    <property type="entry name" value="Ribosomal_bL12_oligo_N_sf"/>
</dbReference>
<accession>A0A8A1LL60</accession>
<keyword evidence="2 6" id="KW-0689">Ribosomal protein</keyword>
<evidence type="ECO:0000259" key="5">
    <source>
        <dbReference type="Pfam" id="PF16320"/>
    </source>
</evidence>
<dbReference type="GO" id="GO:0005762">
    <property type="term" value="C:mitochondrial large ribosomal subunit"/>
    <property type="evidence" value="ECO:0007669"/>
    <property type="project" value="TreeGrafter"/>
</dbReference>
<dbReference type="GO" id="GO:0003729">
    <property type="term" value="F:mRNA binding"/>
    <property type="evidence" value="ECO:0007669"/>
    <property type="project" value="TreeGrafter"/>
</dbReference>
<dbReference type="GO" id="GO:0006412">
    <property type="term" value="P:translation"/>
    <property type="evidence" value="ECO:0007669"/>
    <property type="project" value="InterPro"/>
</dbReference>
<protein>
    <submittedName>
        <fullName evidence="6">50S ribosomal protein L12</fullName>
    </submittedName>
</protein>
<dbReference type="SUPFAM" id="SSF54736">
    <property type="entry name" value="ClpS-like"/>
    <property type="match status" value="1"/>
</dbReference>
<proteinExistence type="inferred from homology"/>
<dbReference type="HAMAP" id="MF_00368">
    <property type="entry name" value="Ribosomal_bL12"/>
    <property type="match status" value="1"/>
</dbReference>
<dbReference type="FunFam" id="3.30.1390.10:FF:000001">
    <property type="entry name" value="50S ribosomal protein L7/L12"/>
    <property type="match status" value="1"/>
</dbReference>
<organism evidence="6 7">
    <name type="scientific">Ajellomyces capsulatus (strain H88)</name>
    <name type="common">Darling's disease fungus</name>
    <name type="synonym">Histoplasma capsulatum</name>
    <dbReference type="NCBI Taxonomy" id="544711"/>
    <lineage>
        <taxon>Eukaryota</taxon>
        <taxon>Fungi</taxon>
        <taxon>Dikarya</taxon>
        <taxon>Ascomycota</taxon>
        <taxon>Pezizomycotina</taxon>
        <taxon>Eurotiomycetes</taxon>
        <taxon>Eurotiomycetidae</taxon>
        <taxon>Onygenales</taxon>
        <taxon>Ajellomycetaceae</taxon>
        <taxon>Histoplasma</taxon>
    </lineage>
</organism>
<dbReference type="PANTHER" id="PTHR45987">
    <property type="entry name" value="39S RIBOSOMAL PROTEIN L12"/>
    <property type="match status" value="1"/>
</dbReference>
<keyword evidence="3" id="KW-0687">Ribonucleoprotein</keyword>
<dbReference type="EMBL" id="CP069104">
    <property type="protein sequence ID" value="QSS54210.1"/>
    <property type="molecule type" value="Genomic_DNA"/>
</dbReference>
<reference evidence="6" key="1">
    <citation type="submission" date="2021-01" db="EMBL/GenBank/DDBJ databases">
        <title>Chromosome-level genome assembly of a human fungal pathogen reveals clustering of transcriptionally co-regulated genes.</title>
        <authorList>
            <person name="Voorhies M."/>
            <person name="Cohen S."/>
            <person name="Shea T.P."/>
            <person name="Petrus S."/>
            <person name="Munoz J.F."/>
            <person name="Poplawski S."/>
            <person name="Goldman W.E."/>
            <person name="Michael T."/>
            <person name="Cuomo C.A."/>
            <person name="Sil A."/>
            <person name="Beyhan S."/>
        </authorList>
    </citation>
    <scope>NUCLEOTIDE SEQUENCE</scope>
    <source>
        <strain evidence="6">H88</strain>
    </source>
</reference>
<dbReference type="CDD" id="cd00387">
    <property type="entry name" value="Ribosomal_L7_L12"/>
    <property type="match status" value="1"/>
</dbReference>
<dbReference type="Pfam" id="PF00542">
    <property type="entry name" value="Ribosomal_L12"/>
    <property type="match status" value="1"/>
</dbReference>
<dbReference type="Gene3D" id="1.20.5.710">
    <property type="entry name" value="Single helix bin"/>
    <property type="match status" value="1"/>
</dbReference>
<dbReference type="GO" id="GO:0003735">
    <property type="term" value="F:structural constituent of ribosome"/>
    <property type="evidence" value="ECO:0007669"/>
    <property type="project" value="InterPro"/>
</dbReference>
<dbReference type="InterPro" id="IPR000206">
    <property type="entry name" value="Ribosomal_bL12"/>
</dbReference>
<evidence type="ECO:0000259" key="4">
    <source>
        <dbReference type="Pfam" id="PF00542"/>
    </source>
</evidence>
<dbReference type="InterPro" id="IPR008932">
    <property type="entry name" value="Ribosomal_bL12_oligo"/>
</dbReference>
<feature type="domain" description="Large ribosomal subunit protein bL12 oligomerization" evidence="5">
    <location>
        <begin position="142"/>
        <end position="189"/>
    </location>
</feature>
<evidence type="ECO:0000313" key="6">
    <source>
        <dbReference type="EMBL" id="QSS54210.1"/>
    </source>
</evidence>
<name>A0A8A1LL60_AJEC8</name>
<feature type="domain" description="Large ribosomal subunit protein bL12 C-terminal" evidence="4">
    <location>
        <begin position="209"/>
        <end position="275"/>
    </location>
</feature>
<dbReference type="AlphaFoldDB" id="A0A8A1LL60"/>
<gene>
    <name evidence="6" type="ORF">I7I53_01695</name>
</gene>
<evidence type="ECO:0000256" key="1">
    <source>
        <dbReference type="ARBA" id="ARBA00007197"/>
    </source>
</evidence>
<dbReference type="InterPro" id="IPR013823">
    <property type="entry name" value="Ribosomal_bL12_C"/>
</dbReference>
<dbReference type="Gene3D" id="3.30.1390.10">
    <property type="match status" value="1"/>
</dbReference>